<dbReference type="EMBL" id="AP027272">
    <property type="protein sequence ID" value="BDX04848.1"/>
    <property type="molecule type" value="Genomic_DNA"/>
</dbReference>
<gene>
    <name evidence="3" type="ORF">MACH26_03690</name>
</gene>
<keyword evidence="4" id="KW-1185">Reference proteome</keyword>
<protein>
    <recommendedName>
        <fullName evidence="2">YHYH domain-containing protein</fullName>
    </recommendedName>
</protein>
<dbReference type="KEGG" id="pmaw:MACH26_03690"/>
<dbReference type="Pfam" id="PF22352">
    <property type="entry name" value="K319L-like_PKD"/>
    <property type="match status" value="1"/>
</dbReference>
<keyword evidence="1" id="KW-0732">Signal</keyword>
<evidence type="ECO:0000259" key="2">
    <source>
        <dbReference type="Pfam" id="PF14240"/>
    </source>
</evidence>
<feature type="signal peptide" evidence="1">
    <location>
        <begin position="1"/>
        <end position="21"/>
    </location>
</feature>
<evidence type="ECO:0000313" key="4">
    <source>
        <dbReference type="Proteomes" id="UP001333710"/>
    </source>
</evidence>
<organism evidence="3 4">
    <name type="scientific">Planctobacterium marinum</name>
    <dbReference type="NCBI Taxonomy" id="1631968"/>
    <lineage>
        <taxon>Bacteria</taxon>
        <taxon>Pseudomonadati</taxon>
        <taxon>Pseudomonadota</taxon>
        <taxon>Gammaproteobacteria</taxon>
        <taxon>Alteromonadales</taxon>
        <taxon>Alteromonadaceae</taxon>
        <taxon>Planctobacterium</taxon>
    </lineage>
</organism>
<reference evidence="3" key="1">
    <citation type="submission" date="2023-01" db="EMBL/GenBank/DDBJ databases">
        <title>Complete genome sequence of Planctobacterium marinum strain Dej080120_11.</title>
        <authorList>
            <person name="Ueki S."/>
            <person name="Maruyama F."/>
        </authorList>
    </citation>
    <scope>NUCLEOTIDE SEQUENCE</scope>
    <source>
        <strain evidence="3">Dej080120_11</strain>
    </source>
</reference>
<proteinExistence type="predicted"/>
<dbReference type="AlphaFoldDB" id="A0AA48KNY2"/>
<name>A0AA48KNY2_9ALTE</name>
<feature type="domain" description="YHYH" evidence="2">
    <location>
        <begin position="270"/>
        <end position="375"/>
    </location>
</feature>
<dbReference type="Gene3D" id="2.60.40.3010">
    <property type="match status" value="1"/>
</dbReference>
<dbReference type="InterPro" id="IPR025924">
    <property type="entry name" value="YHYH_dom"/>
</dbReference>
<evidence type="ECO:0000256" key="1">
    <source>
        <dbReference type="SAM" id="SignalP"/>
    </source>
</evidence>
<dbReference type="RefSeq" id="WP_338290703.1">
    <property type="nucleotide sequence ID" value="NZ_AP027272.1"/>
</dbReference>
<evidence type="ECO:0000313" key="3">
    <source>
        <dbReference type="EMBL" id="BDX04848.1"/>
    </source>
</evidence>
<accession>A0AA48KNY2</accession>
<feature type="chain" id="PRO_5041446728" description="YHYH domain-containing protein" evidence="1">
    <location>
        <begin position="22"/>
        <end position="532"/>
    </location>
</feature>
<sequence length="532" mass="55835">MKKTEIAKIMALLFASGVLVACGSSSDTEQSTDTVVTVDNAPGVDAGTEQTTEPGNIVTLTATITDDGSYTVLWVQTAGTAVELTNADTATTTFTAPDVDEDETLTFSVTVDDGVNTAVTDTVSVIVTAAEDETNTPDEPTDDSASVWIINNDETRAAHILESNSGNGVLVNVQSVTDTTLNGQDFTVVTSQGIPDYAVLITEDIMAGLTERPRAATDFVTGSPTISVGDTVQFGQDIGYASNNNCETNAGYGYWPPGPECPGQDTREGYLPKAPTPTEEDCTTGLGKVGLWVNGSSVYNWGDGMSFNNQGDWYNLAPVAEFYDVDICGGHAAMDDYHHHFYSSCLADMVGDEGDGHSPLYGFAADGYPIYGPWEAEGVLAISSWTIRDYSADSATGCADGARSCTLVDQYDVSQGTEDASAGPGFGEVVTTLSGNQLVASNGYYHEDHYWDPELTALGGAYLDQYNAHFDEERGYHYHVTVKEVDGKLTPAFPYIVGDRFAGELQDNAIATCSTGAGGPGGPGGPGPGAGG</sequence>
<dbReference type="Proteomes" id="UP001333710">
    <property type="component" value="Chromosome"/>
</dbReference>
<dbReference type="Pfam" id="PF14240">
    <property type="entry name" value="YHYH"/>
    <property type="match status" value="1"/>
</dbReference>
<dbReference type="PROSITE" id="PS51257">
    <property type="entry name" value="PROKAR_LIPOPROTEIN"/>
    <property type="match status" value="1"/>
</dbReference>